<feature type="compositionally biased region" description="Basic and acidic residues" evidence="1">
    <location>
        <begin position="73"/>
        <end position="85"/>
    </location>
</feature>
<dbReference type="Proteomes" id="UP000784294">
    <property type="component" value="Unassembled WGS sequence"/>
</dbReference>
<name>A0A3S5C6V4_9PLAT</name>
<gene>
    <name evidence="2" type="ORF">PXEA_LOCUS32698</name>
</gene>
<evidence type="ECO:0000313" key="3">
    <source>
        <dbReference type="Proteomes" id="UP000784294"/>
    </source>
</evidence>
<feature type="region of interest" description="Disordered" evidence="1">
    <location>
        <begin position="64"/>
        <end position="85"/>
    </location>
</feature>
<comment type="caution">
    <text evidence="2">The sequence shown here is derived from an EMBL/GenBank/DDBJ whole genome shotgun (WGS) entry which is preliminary data.</text>
</comment>
<feature type="region of interest" description="Disordered" evidence="1">
    <location>
        <begin position="1"/>
        <end position="28"/>
    </location>
</feature>
<keyword evidence="3" id="KW-1185">Reference proteome</keyword>
<organism evidence="2 3">
    <name type="scientific">Protopolystoma xenopodis</name>
    <dbReference type="NCBI Taxonomy" id="117903"/>
    <lineage>
        <taxon>Eukaryota</taxon>
        <taxon>Metazoa</taxon>
        <taxon>Spiralia</taxon>
        <taxon>Lophotrochozoa</taxon>
        <taxon>Platyhelminthes</taxon>
        <taxon>Monogenea</taxon>
        <taxon>Polyopisthocotylea</taxon>
        <taxon>Polystomatidea</taxon>
        <taxon>Polystomatidae</taxon>
        <taxon>Protopolystoma</taxon>
    </lineage>
</organism>
<reference evidence="2" key="1">
    <citation type="submission" date="2018-11" db="EMBL/GenBank/DDBJ databases">
        <authorList>
            <consortium name="Pathogen Informatics"/>
        </authorList>
    </citation>
    <scope>NUCLEOTIDE SEQUENCE</scope>
</reference>
<accession>A0A3S5C6V4</accession>
<sequence>MSKRQISSRFDDSFHPTSPSPQRPGGILAEASQFKNQHFARLSFPPGHTSLKRARHCDSISMAASQNDNWGSFEDRSKSPHANVD</sequence>
<evidence type="ECO:0000256" key="1">
    <source>
        <dbReference type="SAM" id="MobiDB-lite"/>
    </source>
</evidence>
<dbReference type="AlphaFoldDB" id="A0A3S5C6V4"/>
<evidence type="ECO:0000313" key="2">
    <source>
        <dbReference type="EMBL" id="VEL39258.1"/>
    </source>
</evidence>
<dbReference type="EMBL" id="CAAALY010260633">
    <property type="protein sequence ID" value="VEL39258.1"/>
    <property type="molecule type" value="Genomic_DNA"/>
</dbReference>
<proteinExistence type="predicted"/>
<protein>
    <submittedName>
        <fullName evidence="2">Uncharacterized protein</fullName>
    </submittedName>
</protein>